<name>A0A2Z5JJY7_STRAR</name>
<gene>
    <name evidence="1" type="ORF">C5746_31230</name>
</gene>
<evidence type="ECO:0000313" key="2">
    <source>
        <dbReference type="Proteomes" id="UP000252698"/>
    </source>
</evidence>
<proteinExistence type="predicted"/>
<organism evidence="1 2">
    <name type="scientific">Streptomyces atratus</name>
    <dbReference type="NCBI Taxonomy" id="1893"/>
    <lineage>
        <taxon>Bacteria</taxon>
        <taxon>Bacillati</taxon>
        <taxon>Actinomycetota</taxon>
        <taxon>Actinomycetes</taxon>
        <taxon>Kitasatosporales</taxon>
        <taxon>Streptomycetaceae</taxon>
        <taxon>Streptomyces</taxon>
    </lineage>
</organism>
<dbReference type="Proteomes" id="UP000252698">
    <property type="component" value="Chromosome"/>
</dbReference>
<evidence type="ECO:0000313" key="1">
    <source>
        <dbReference type="EMBL" id="AXE80700.1"/>
    </source>
</evidence>
<accession>A0A2Z5JJY7</accession>
<dbReference type="EMBL" id="CP027306">
    <property type="protein sequence ID" value="AXE80700.1"/>
    <property type="molecule type" value="Genomic_DNA"/>
</dbReference>
<dbReference type="RefSeq" id="WP_114247117.1">
    <property type="nucleotide sequence ID" value="NZ_CP027306.1"/>
</dbReference>
<reference evidence="1 2" key="1">
    <citation type="journal article" date="2018" name="Front. Microbiol.">
        <title>Genome Sequencing of Streptomyces atratus SCSIOZH16 and Activation Production of Nocardamine via Metabolic Engineering.</title>
        <authorList>
            <person name="Li Y."/>
            <person name="Zhang C."/>
            <person name="Liu C."/>
            <person name="Ju J."/>
            <person name="Ma J."/>
        </authorList>
    </citation>
    <scope>NUCLEOTIDE SEQUENCE [LARGE SCALE GENOMIC DNA]</scope>
    <source>
        <strain evidence="1 2">SCSIO_ZH16</strain>
    </source>
</reference>
<sequence length="74" mass="8375">MVSGQVRRTVRIRDGRTSTKTLRGGGPDGDAEEFAVLDRVGRLQLPDDHLRRYGRRHRVRLTADDDHIGVRPDA</sequence>
<dbReference type="KEGG" id="sata:C5746_31230"/>
<dbReference type="GeneID" id="95522867"/>
<dbReference type="AlphaFoldDB" id="A0A2Z5JJY7"/>
<protein>
    <submittedName>
        <fullName evidence="1">Uncharacterized protein</fullName>
    </submittedName>
</protein>